<dbReference type="Pfam" id="PF05840">
    <property type="entry name" value="Phage_GPA"/>
    <property type="match status" value="1"/>
</dbReference>
<feature type="compositionally biased region" description="Basic and acidic residues" evidence="7">
    <location>
        <begin position="734"/>
        <end position="744"/>
    </location>
</feature>
<keyword evidence="5 9" id="KW-0255">Endonuclease</keyword>
<organism evidence="9 10">
    <name type="scientific">Escherichia coli</name>
    <dbReference type="NCBI Taxonomy" id="562"/>
    <lineage>
        <taxon>Bacteria</taxon>
        <taxon>Pseudomonadati</taxon>
        <taxon>Pseudomonadota</taxon>
        <taxon>Gammaproteobacteria</taxon>
        <taxon>Enterobacterales</taxon>
        <taxon>Enterobacteriaceae</taxon>
        <taxon>Escherichia</taxon>
    </lineage>
</organism>
<evidence type="ECO:0000256" key="2">
    <source>
        <dbReference type="ARBA" id="ARBA00009260"/>
    </source>
</evidence>
<dbReference type="EMBL" id="ROAL01000001">
    <property type="protein sequence ID" value="MIB59074.1"/>
    <property type="molecule type" value="Genomic_DNA"/>
</dbReference>
<dbReference type="GO" id="GO:0004519">
    <property type="term" value="F:endonuclease activity"/>
    <property type="evidence" value="ECO:0007669"/>
    <property type="project" value="UniProtKB-KW"/>
</dbReference>
<evidence type="ECO:0000256" key="3">
    <source>
        <dbReference type="ARBA" id="ARBA00022705"/>
    </source>
</evidence>
<evidence type="ECO:0000313" key="10">
    <source>
        <dbReference type="Proteomes" id="UP000271175"/>
    </source>
</evidence>
<feature type="region of interest" description="Disordered" evidence="7">
    <location>
        <begin position="897"/>
        <end position="940"/>
    </location>
</feature>
<dbReference type="GO" id="GO:0016787">
    <property type="term" value="F:hydrolase activity"/>
    <property type="evidence" value="ECO:0007669"/>
    <property type="project" value="UniProtKB-KW"/>
</dbReference>
<feature type="domain" description="Replication gene A protein-like" evidence="8">
    <location>
        <begin position="179"/>
        <end position="503"/>
    </location>
</feature>
<dbReference type="Proteomes" id="UP000271175">
    <property type="component" value="Unassembled WGS sequence"/>
</dbReference>
<dbReference type="InterPro" id="IPR008766">
    <property type="entry name" value="Replication_gene_A-like"/>
</dbReference>
<protein>
    <submittedName>
        <fullName evidence="9">Replication endonuclease</fullName>
    </submittedName>
</protein>
<name>A0A3L1XN78_ECOLX</name>
<evidence type="ECO:0000256" key="4">
    <source>
        <dbReference type="ARBA" id="ARBA00022722"/>
    </source>
</evidence>
<reference evidence="9 10" key="1">
    <citation type="submission" date="2018-10" db="EMBL/GenBank/DDBJ databases">
        <authorList>
            <consortium name="NARMS: The National Antimicrobial Resistance Monitoring System"/>
        </authorList>
    </citation>
    <scope>NUCLEOTIDE SEQUENCE [LARGE SCALE GENOMIC DNA]</scope>
    <source>
        <strain evidence="9 10">CVM N17EC0276</strain>
    </source>
</reference>
<dbReference type="RefSeq" id="WP_143363047.1">
    <property type="nucleotide sequence ID" value="NZ_JBLKEO010000042.1"/>
</dbReference>
<keyword evidence="4" id="KW-0540">Nuclease</keyword>
<accession>A0A3L1XN78</accession>
<evidence type="ECO:0000256" key="5">
    <source>
        <dbReference type="ARBA" id="ARBA00022759"/>
    </source>
</evidence>
<gene>
    <name evidence="9" type="ORF">D9E49_01265</name>
</gene>
<comment type="function">
    <text evidence="1">Possible endonuclease which induces a single-strand cut and initiates DNA replication.</text>
</comment>
<keyword evidence="6" id="KW-0378">Hydrolase</keyword>
<feature type="region of interest" description="Disordered" evidence="7">
    <location>
        <begin position="734"/>
        <end position="761"/>
    </location>
</feature>
<dbReference type="GO" id="GO:0006260">
    <property type="term" value="P:DNA replication"/>
    <property type="evidence" value="ECO:0007669"/>
    <property type="project" value="UniProtKB-KW"/>
</dbReference>
<evidence type="ECO:0000256" key="7">
    <source>
        <dbReference type="SAM" id="MobiDB-lite"/>
    </source>
</evidence>
<proteinExistence type="inferred from homology"/>
<keyword evidence="3" id="KW-0235">DNA replication</keyword>
<feature type="compositionally biased region" description="Polar residues" evidence="7">
    <location>
        <begin position="745"/>
        <end position="754"/>
    </location>
</feature>
<evidence type="ECO:0000259" key="8">
    <source>
        <dbReference type="Pfam" id="PF05840"/>
    </source>
</evidence>
<evidence type="ECO:0000256" key="1">
    <source>
        <dbReference type="ARBA" id="ARBA00003293"/>
    </source>
</evidence>
<dbReference type="AlphaFoldDB" id="A0A3L1XN78"/>
<comment type="similarity">
    <text evidence="2">Belongs to the phage GPA family.</text>
</comment>
<comment type="caution">
    <text evidence="9">The sequence shown here is derived from an EMBL/GenBank/DDBJ whole genome shotgun (WGS) entry which is preliminary data.</text>
</comment>
<evidence type="ECO:0000256" key="6">
    <source>
        <dbReference type="ARBA" id="ARBA00022801"/>
    </source>
</evidence>
<evidence type="ECO:0000313" key="9">
    <source>
        <dbReference type="EMBL" id="MIB59074.1"/>
    </source>
</evidence>
<feature type="compositionally biased region" description="Basic and acidic residues" evidence="7">
    <location>
        <begin position="658"/>
        <end position="669"/>
    </location>
</feature>
<feature type="region of interest" description="Disordered" evidence="7">
    <location>
        <begin position="658"/>
        <end position="714"/>
    </location>
</feature>
<sequence>MTAEYIRDWQQPRHAVGREGTGIPAPESALSSWLDAYRAENERRQEMADAAFSATPLGNLINKSLDAQEKQDKTITLAGDARKQARGAVDEAMASLRLLPSYLRDPLIRHLSFLRKKQEADRRKGKKSWQAERYARGTLRKIFERLDRTDGRWLTPGYRSLAGRERLDDLLYLPQLNKHQIQTLATMTAAMFSSTFEKLCDGFGATDGELTMDVTLKAYQMLARMALHLHAMPPHYDALTTDKDRRNEPDTELLPGAILRLTCAEWWKRKLWLLRCEWREEQLRAACLVSRKTSPYLSQDALSEFRAQREKTRDFLKSFMLENEDGFTIDLETVYYAGVSNPVHRKAEMMATMKGLELLAEARGDRAVFLTVTCPSKYHATTENGHPNPKWNGATMRDSSDYLVNTFFAAVRKKLNRDGLRWYGIRTVEPHHDGTVHWHMMVFAHPEEIDTIVSHTRDIAIQEDRHELGDDITPRFKAEYVDGSKGTPTSYIATYIGKNLDSRAVDGIDPKTGKPRVDHETGKSMAESVERAIGWARLHRVRQFQFFGIPSRQVWRELRRLASQMARNPEGPQRLKDDAMDAVLAAADAGCFATYIEKQGGVLVPRKDYLIRTAYDLADELNDYGEQSVQIYGIWSPLIGESSRVCTHPDNWKLVRRKPEAEDSARENGFDLQGGPAAPWTRGNNCPRVQETDNNGTEQPEERPAPWPQLPDGVEVNEWMRSLKRHERRALMRSLRDKQAKNSSDEMQNWTQSRKQPRPLPDNHELLAKEWRESAESLGLHIGEQQMLHLLRGGSLYVDGSIIAPQGFEIVRKPDTRPDSRITQLWQRLSRNHGVSSTEIRHNPVASYLEQLGASDPEAAARLASTLQQDQNTMKTPVTVLSDMLRAIRDAEHARRISETTERARRKADLLRGGLTSENKKQTETGLTNPVNEQKTRRVI</sequence>
<feature type="compositionally biased region" description="Polar residues" evidence="7">
    <location>
        <begin position="924"/>
        <end position="933"/>
    </location>
</feature>
<feature type="compositionally biased region" description="Basic and acidic residues" evidence="7">
    <location>
        <begin position="897"/>
        <end position="910"/>
    </location>
</feature>